<evidence type="ECO:0000256" key="1">
    <source>
        <dbReference type="ARBA" id="ARBA00007613"/>
    </source>
</evidence>
<keyword evidence="2" id="KW-0812">Transmembrane</keyword>
<dbReference type="Gene3D" id="2.20.200.10">
    <property type="entry name" value="Outer membrane efflux proteins (OEP)"/>
    <property type="match status" value="1"/>
</dbReference>
<comment type="similarity">
    <text evidence="1 2">Belongs to the outer membrane factor (OMF) (TC 1.B.17) family.</text>
</comment>
<dbReference type="RefSeq" id="WP_341369692.1">
    <property type="nucleotide sequence ID" value="NZ_JBBPCO010000002.1"/>
</dbReference>
<keyword evidence="4" id="KW-1185">Reference proteome</keyword>
<comment type="caution">
    <text evidence="3">The sequence shown here is derived from an EMBL/GenBank/DDBJ whole genome shotgun (WGS) entry which is preliminary data.</text>
</comment>
<gene>
    <name evidence="3" type="primary">adeC</name>
    <name evidence="3" type="ORF">WOB96_02500</name>
</gene>
<dbReference type="Proteomes" id="UP001446205">
    <property type="component" value="Unassembled WGS sequence"/>
</dbReference>
<proteinExistence type="inferred from homology"/>
<keyword evidence="2" id="KW-0564">Palmitate</keyword>
<keyword evidence="2" id="KW-0472">Membrane</keyword>
<dbReference type="InterPro" id="IPR010131">
    <property type="entry name" value="MdtP/NodT-like"/>
</dbReference>
<dbReference type="NCBIfam" id="TIGR01845">
    <property type="entry name" value="outer_NodT"/>
    <property type="match status" value="1"/>
</dbReference>
<organism evidence="3 4">
    <name type="scientific">Thermithiobacillus plumbiphilus</name>
    <dbReference type="NCBI Taxonomy" id="1729899"/>
    <lineage>
        <taxon>Bacteria</taxon>
        <taxon>Pseudomonadati</taxon>
        <taxon>Pseudomonadota</taxon>
        <taxon>Acidithiobacillia</taxon>
        <taxon>Acidithiobacillales</taxon>
        <taxon>Thermithiobacillaceae</taxon>
        <taxon>Thermithiobacillus</taxon>
    </lineage>
</organism>
<keyword evidence="2" id="KW-1134">Transmembrane beta strand</keyword>
<dbReference type="Gene3D" id="1.20.1600.10">
    <property type="entry name" value="Outer membrane efflux proteins (OEP)"/>
    <property type="match status" value="1"/>
</dbReference>
<dbReference type="Pfam" id="PF02321">
    <property type="entry name" value="OEP"/>
    <property type="match status" value="2"/>
</dbReference>
<sequence length="489" mass="53120">MKKSALSLSLATIVLSGCSMIPAYERPQAPVSQNWPQEPAYAASDTDVGGVPAAQLGWREFFTDPRLQQLIQTALQNNRNLREAALNVQLYQATYRIQRAELFPAISADAQGQRQRLPSGYSPFGGSVGGGSGYTYSQYTATLGLTAYELDFFGRVRSLEAAALQNYFATREAQRSAQISLIASVANAYLTWQTDQQLLQVTRDTLAAFQKSYDLTEKSFQVGVVSAMDVRQSQTALEAARANLALYTRQVAEDLNALTLLLGAPVPADLPPGRDLAQDELLRALPTGLPADVLQQRPDILQAEYTLRAANANIGAARAAFFPRISLTAAGGTASSDLSGLFDSNAGYWTFAPRISVPIFTAGSLRASLDSARIQKDINVVRYERAIQSAFREVSDGLAARATYTQQLKAQQALVNSSQDYYRLAELRYQQGISSYLTVLDAQRSLYTAQQGLLNIRLGQLASQVNLYKALGGGWFEHTQAGSADQPVG</sequence>
<reference evidence="3 4" key="1">
    <citation type="submission" date="2024-04" db="EMBL/GenBank/DDBJ databases">
        <authorList>
            <person name="Abashina T."/>
            <person name="Shaikin A."/>
        </authorList>
    </citation>
    <scope>NUCLEOTIDE SEQUENCE [LARGE SCALE GENOMIC DNA]</scope>
    <source>
        <strain evidence="3 4">AAFK</strain>
    </source>
</reference>
<dbReference type="PANTHER" id="PTHR30203">
    <property type="entry name" value="OUTER MEMBRANE CATION EFFLUX PROTEIN"/>
    <property type="match status" value="1"/>
</dbReference>
<accession>A0ABU9D504</accession>
<dbReference type="EMBL" id="JBBPCO010000002">
    <property type="protein sequence ID" value="MEK8088626.1"/>
    <property type="molecule type" value="Genomic_DNA"/>
</dbReference>
<dbReference type="PANTHER" id="PTHR30203:SF32">
    <property type="entry name" value="CATION EFFLUX SYSTEM PROTEIN CUSC"/>
    <property type="match status" value="1"/>
</dbReference>
<keyword evidence="2" id="KW-0732">Signal</keyword>
<name>A0ABU9D504_9PROT</name>
<dbReference type="SUPFAM" id="SSF56954">
    <property type="entry name" value="Outer membrane efflux proteins (OEP)"/>
    <property type="match status" value="1"/>
</dbReference>
<evidence type="ECO:0000313" key="4">
    <source>
        <dbReference type="Proteomes" id="UP001446205"/>
    </source>
</evidence>
<dbReference type="PROSITE" id="PS51257">
    <property type="entry name" value="PROKAR_LIPOPROTEIN"/>
    <property type="match status" value="1"/>
</dbReference>
<keyword evidence="2" id="KW-0449">Lipoprotein</keyword>
<feature type="chain" id="PRO_5045011979" evidence="2">
    <location>
        <begin position="24"/>
        <end position="489"/>
    </location>
</feature>
<evidence type="ECO:0000313" key="3">
    <source>
        <dbReference type="EMBL" id="MEK8088626.1"/>
    </source>
</evidence>
<dbReference type="InterPro" id="IPR003423">
    <property type="entry name" value="OMP_efflux"/>
</dbReference>
<comment type="subcellular location">
    <subcellularLocation>
        <location evidence="2">Cell membrane</location>
        <topology evidence="2">Lipid-anchor</topology>
    </subcellularLocation>
</comment>
<evidence type="ECO:0000256" key="2">
    <source>
        <dbReference type="RuleBase" id="RU362097"/>
    </source>
</evidence>
<protein>
    <submittedName>
        <fullName evidence="3">AdeC/AdeK/OprM family multidrug efflux complex outer membrane factor</fullName>
    </submittedName>
</protein>
<feature type="signal peptide" evidence="2">
    <location>
        <begin position="1"/>
        <end position="23"/>
    </location>
</feature>